<comment type="similarity">
    <text evidence="1">Belongs to the beclin family.</text>
</comment>
<gene>
    <name evidence="7" type="ORF">BV898_06943</name>
</gene>
<name>A0A1W0WV50_HYPEX</name>
<evidence type="ECO:0000259" key="5">
    <source>
        <dbReference type="Pfam" id="PF04111"/>
    </source>
</evidence>
<keyword evidence="2 3" id="KW-0175">Coiled coil</keyword>
<dbReference type="PANTHER" id="PTHR12768:SF4">
    <property type="entry name" value="BECLIN-1"/>
    <property type="match status" value="1"/>
</dbReference>
<feature type="domain" description="Atg6 BARA" evidence="5">
    <location>
        <begin position="274"/>
        <end position="453"/>
    </location>
</feature>
<dbReference type="GO" id="GO:0034272">
    <property type="term" value="C:phosphatidylinositol 3-kinase complex, class III, type II"/>
    <property type="evidence" value="ECO:0007669"/>
    <property type="project" value="TreeGrafter"/>
</dbReference>
<dbReference type="GO" id="GO:0045324">
    <property type="term" value="P:late endosome to vacuole transport"/>
    <property type="evidence" value="ECO:0007669"/>
    <property type="project" value="TreeGrafter"/>
</dbReference>
<dbReference type="InterPro" id="IPR041691">
    <property type="entry name" value="Atg6/beclin_CC"/>
</dbReference>
<dbReference type="InterPro" id="IPR038274">
    <property type="entry name" value="Atg6/Beclin_C_sf"/>
</dbReference>
<comment type="caution">
    <text evidence="7">The sequence shown here is derived from an EMBL/GenBank/DDBJ whole genome shotgun (WGS) entry which is preliminary data.</text>
</comment>
<proteinExistence type="inferred from homology"/>
<dbReference type="GO" id="GO:0000045">
    <property type="term" value="P:autophagosome assembly"/>
    <property type="evidence" value="ECO:0007669"/>
    <property type="project" value="TreeGrafter"/>
</dbReference>
<dbReference type="OrthoDB" id="20368at2759"/>
<dbReference type="AlphaFoldDB" id="A0A1W0WV50"/>
<keyword evidence="8" id="KW-1185">Reference proteome</keyword>
<evidence type="ECO:0000256" key="3">
    <source>
        <dbReference type="SAM" id="Coils"/>
    </source>
</evidence>
<sequence>MSSPSPNPGAIMALADKTNRPNSSVKYQLVCCQRCAQMLDVETNFHQLEETILSELSAAESNRNPDGRPKSHRHSDQQPGGDIRERLRTAALEVRDEEDLALGRRQIVFSRDVAEEDGKHDRLRLMELLSDVSTVDHPICSSCTDSVMEELELEIQSVEKECVTYEYFLKQFKKNLTDGADAETVDLPSLQNELRELEEEERLLREQMKDAEGERQTLLIKEDFLKMEGEKMKRAEEEYFRERAQLDRELTELEDEQDSVNYQMRVSEMVLDKLKKTNIFNIAFHIWHQDQFGTINGFRLGRLPGSPVEWPEINAAWGQTVLLLYSLAKKMNFTFERYKLVPFGSHSYIECLDDQNKKLPLYGDGGFKFFWDSKFDHAMAAFLDCLHQFKGQVEKSDSGFCLPYDIEPGPARIRDVHSGASYCIRAQFNSVEQWTKALKWMLTNLKWGLAWVVSQFGEVSDQ</sequence>
<dbReference type="GO" id="GO:0006995">
    <property type="term" value="P:cellular response to nitrogen starvation"/>
    <property type="evidence" value="ECO:0007669"/>
    <property type="project" value="TreeGrafter"/>
</dbReference>
<dbReference type="GO" id="GO:0043548">
    <property type="term" value="F:phosphatidylinositol 3-kinase binding"/>
    <property type="evidence" value="ECO:0007669"/>
    <property type="project" value="TreeGrafter"/>
</dbReference>
<dbReference type="GO" id="GO:0034271">
    <property type="term" value="C:phosphatidylinositol 3-kinase complex, class III, type I"/>
    <property type="evidence" value="ECO:0007669"/>
    <property type="project" value="TreeGrafter"/>
</dbReference>
<dbReference type="GO" id="GO:0030674">
    <property type="term" value="F:protein-macromolecule adaptor activity"/>
    <property type="evidence" value="ECO:0007669"/>
    <property type="project" value="TreeGrafter"/>
</dbReference>
<dbReference type="InterPro" id="IPR040455">
    <property type="entry name" value="Atg6_BARA"/>
</dbReference>
<dbReference type="InterPro" id="IPR007243">
    <property type="entry name" value="Atg6/Beclin"/>
</dbReference>
<protein>
    <submittedName>
        <fullName evidence="7">Beclin-1</fullName>
    </submittedName>
</protein>
<dbReference type="EMBL" id="MTYJ01000043">
    <property type="protein sequence ID" value="OQV19089.1"/>
    <property type="molecule type" value="Genomic_DNA"/>
</dbReference>
<reference evidence="8" key="1">
    <citation type="submission" date="2017-01" db="EMBL/GenBank/DDBJ databases">
        <title>Comparative genomics of anhydrobiosis in the tardigrade Hypsibius dujardini.</title>
        <authorList>
            <person name="Yoshida Y."/>
            <person name="Koutsovoulos G."/>
            <person name="Laetsch D."/>
            <person name="Stevens L."/>
            <person name="Kumar S."/>
            <person name="Horikawa D."/>
            <person name="Ishino K."/>
            <person name="Komine S."/>
            <person name="Tomita M."/>
            <person name="Blaxter M."/>
            <person name="Arakawa K."/>
        </authorList>
    </citation>
    <scope>NUCLEOTIDE SEQUENCE [LARGE SCALE GENOMIC DNA]</scope>
    <source>
        <strain evidence="8">Z151</strain>
    </source>
</reference>
<evidence type="ECO:0000313" key="8">
    <source>
        <dbReference type="Proteomes" id="UP000192578"/>
    </source>
</evidence>
<dbReference type="Pfam" id="PF04111">
    <property type="entry name" value="APG6"/>
    <property type="match status" value="1"/>
</dbReference>
<feature type="region of interest" description="Disordered" evidence="4">
    <location>
        <begin position="59"/>
        <end position="83"/>
    </location>
</feature>
<evidence type="ECO:0000256" key="4">
    <source>
        <dbReference type="SAM" id="MobiDB-lite"/>
    </source>
</evidence>
<evidence type="ECO:0000256" key="2">
    <source>
        <dbReference type="ARBA" id="ARBA00023054"/>
    </source>
</evidence>
<organism evidence="7 8">
    <name type="scientific">Hypsibius exemplaris</name>
    <name type="common">Freshwater tardigrade</name>
    <dbReference type="NCBI Taxonomy" id="2072580"/>
    <lineage>
        <taxon>Eukaryota</taxon>
        <taxon>Metazoa</taxon>
        <taxon>Ecdysozoa</taxon>
        <taxon>Tardigrada</taxon>
        <taxon>Eutardigrada</taxon>
        <taxon>Parachela</taxon>
        <taxon>Hypsibioidea</taxon>
        <taxon>Hypsibiidae</taxon>
        <taxon>Hypsibius</taxon>
    </lineage>
</organism>
<evidence type="ECO:0000313" key="7">
    <source>
        <dbReference type="EMBL" id="OQV19089.1"/>
    </source>
</evidence>
<evidence type="ECO:0000256" key="1">
    <source>
        <dbReference type="ARBA" id="ARBA00005965"/>
    </source>
</evidence>
<dbReference type="GO" id="GO:0000407">
    <property type="term" value="C:phagophore assembly site"/>
    <property type="evidence" value="ECO:0007669"/>
    <property type="project" value="TreeGrafter"/>
</dbReference>
<dbReference type="FunFam" id="1.10.418.40:FF:000001">
    <property type="entry name" value="beclin-1 isoform X1"/>
    <property type="match status" value="1"/>
</dbReference>
<feature type="domain" description="Atg6/beclin coiled-coil" evidence="6">
    <location>
        <begin position="138"/>
        <end position="267"/>
    </location>
</feature>
<dbReference type="PANTHER" id="PTHR12768">
    <property type="entry name" value="BECLIN 1"/>
    <property type="match status" value="1"/>
</dbReference>
<dbReference type="Gene3D" id="1.10.418.40">
    <property type="entry name" value="Autophagy protein 6/Beclin 1"/>
    <property type="match status" value="1"/>
</dbReference>
<dbReference type="Pfam" id="PF17675">
    <property type="entry name" value="APG6_N"/>
    <property type="match status" value="1"/>
</dbReference>
<feature type="coiled-coil region" evidence="3">
    <location>
        <begin position="180"/>
        <end position="263"/>
    </location>
</feature>
<evidence type="ECO:0000259" key="6">
    <source>
        <dbReference type="Pfam" id="PF17675"/>
    </source>
</evidence>
<accession>A0A1W0WV50</accession>
<dbReference type="GO" id="GO:0000423">
    <property type="term" value="P:mitophagy"/>
    <property type="evidence" value="ECO:0007669"/>
    <property type="project" value="TreeGrafter"/>
</dbReference>
<dbReference type="Proteomes" id="UP000192578">
    <property type="component" value="Unassembled WGS sequence"/>
</dbReference>